<feature type="compositionally biased region" description="Basic and acidic residues" evidence="1">
    <location>
        <begin position="1"/>
        <end position="14"/>
    </location>
</feature>
<comment type="caution">
    <text evidence="2">The sequence shown here is derived from an EMBL/GenBank/DDBJ whole genome shotgun (WGS) entry which is preliminary data.</text>
</comment>
<evidence type="ECO:0000313" key="2">
    <source>
        <dbReference type="EMBL" id="KAJ8870979.1"/>
    </source>
</evidence>
<protein>
    <submittedName>
        <fullName evidence="2">Uncharacterized protein</fullName>
    </submittedName>
</protein>
<proteinExistence type="predicted"/>
<name>A0ABQ9GF06_9NEOP</name>
<feature type="region of interest" description="Disordered" evidence="1">
    <location>
        <begin position="1"/>
        <end position="44"/>
    </location>
</feature>
<accession>A0ABQ9GF06</accession>
<feature type="compositionally biased region" description="Basic and acidic residues" evidence="1">
    <location>
        <begin position="25"/>
        <end position="37"/>
    </location>
</feature>
<gene>
    <name evidence="2" type="ORF">PR048_027281</name>
</gene>
<keyword evidence="3" id="KW-1185">Reference proteome</keyword>
<evidence type="ECO:0000256" key="1">
    <source>
        <dbReference type="SAM" id="MobiDB-lite"/>
    </source>
</evidence>
<dbReference type="Proteomes" id="UP001159363">
    <property type="component" value="Chromosome 11"/>
</dbReference>
<reference evidence="2 3" key="1">
    <citation type="submission" date="2023-02" db="EMBL/GenBank/DDBJ databases">
        <title>LHISI_Scaffold_Assembly.</title>
        <authorList>
            <person name="Stuart O.P."/>
            <person name="Cleave R."/>
            <person name="Magrath M.J.L."/>
            <person name="Mikheyev A.S."/>
        </authorList>
    </citation>
    <scope>NUCLEOTIDE SEQUENCE [LARGE SCALE GENOMIC DNA]</scope>
    <source>
        <strain evidence="2">Daus_M_001</strain>
        <tissue evidence="2">Leg muscle</tissue>
    </source>
</reference>
<sequence>MKGMIKREIPEKTLRPAASQRHRPERFPHAKIRETRPGIEPSSPWWEESRLTAQPPQPLFTSHRRVTGWNERAGKTGDTRENPPTSGIVRHGCHIRKAGEGDSDGSQTRFALDKIDFKRVYTDVTFAIGSEFIRRALDDSAPIADLQGNKKRIPQCQMWGNTGITANEQTSEGHSPLDQFISHHSLLHFKFLGLNPRPGREGNVRAGWFSNGDFIMVCTIHVYISRGARSVTEPGHSYSRPPYDRVTPRNCFAFFMFRTLCAPRSLRNDRRPTQWVAAGQSHVYDHVAVWRVVKGFLNIQISSPLPFRYAHWREGPRWVVVRLLASNLGEPGSIPGGVPPGFSHAGIVPDDVAGLRIVSGISRFPHPFILVMLHTPLNSPSSVLKTSMLRATQISSLTHSRLATPCCWSSRNKQVLRLCIHQYSDDLPLSKRTRYMPIKAKAHYHGFTPPMSDRVRSLERSRHLWLNLNPLRPNIHSCAHYARDSGALAMSGHFSPGMETIVRRWYGRWEGVPTSCLWLPPADTQGSTSDSSTVKLLISATSKGSHSRWKCARTPAPLVGGHHKPPHHLVWPPQTPAPPCQATTNCYELKMKH</sequence>
<organism evidence="2 3">
    <name type="scientific">Dryococelus australis</name>
    <dbReference type="NCBI Taxonomy" id="614101"/>
    <lineage>
        <taxon>Eukaryota</taxon>
        <taxon>Metazoa</taxon>
        <taxon>Ecdysozoa</taxon>
        <taxon>Arthropoda</taxon>
        <taxon>Hexapoda</taxon>
        <taxon>Insecta</taxon>
        <taxon>Pterygota</taxon>
        <taxon>Neoptera</taxon>
        <taxon>Polyneoptera</taxon>
        <taxon>Phasmatodea</taxon>
        <taxon>Verophasmatodea</taxon>
        <taxon>Anareolatae</taxon>
        <taxon>Phasmatidae</taxon>
        <taxon>Eurycanthinae</taxon>
        <taxon>Dryococelus</taxon>
    </lineage>
</organism>
<dbReference type="EMBL" id="JARBHB010000012">
    <property type="protein sequence ID" value="KAJ8870979.1"/>
    <property type="molecule type" value="Genomic_DNA"/>
</dbReference>
<evidence type="ECO:0000313" key="3">
    <source>
        <dbReference type="Proteomes" id="UP001159363"/>
    </source>
</evidence>